<feature type="DNA-binding region" description="DM" evidence="5">
    <location>
        <begin position="19"/>
        <end position="91"/>
    </location>
</feature>
<sequence>MNIEDIVPELFGEKRVYYCQRCLNHGLHVKRKNHKQNCAYSMCQCSDCIMVERRRELNSRLVQIEGEPGHQNSSESPCGVEDTAGKVKERRPNCQRCAQHNVVNRLKGHKRACPFKECFCPKCQVVVERQKLMADQIKLRRRQKREKSNTLERPRTPSSTTPEVCLKCTQQAIGYQHLMSILDPTNVSETFLNLSAVLQACPHKAPAQNVIESSTSLFANQVSPFIMGPRISACTEMRQNPD</sequence>
<dbReference type="PANTHER" id="PTHR12322:SF110">
    <property type="entry name" value="DOUBLESEX- AND MAB-3-RELATED TRANSCRIPTION FACTOR DMD-10"/>
    <property type="match status" value="1"/>
</dbReference>
<dbReference type="PROSITE" id="PS50809">
    <property type="entry name" value="DM_2"/>
    <property type="match status" value="2"/>
</dbReference>
<keyword evidence="1 5" id="KW-0479">Metal-binding</keyword>
<dbReference type="FunFam" id="4.10.1040.10:FF:000001">
    <property type="entry name" value="doublesex- and mab-3-related transcription factor 1"/>
    <property type="match status" value="1"/>
</dbReference>
<dbReference type="SMART" id="SM00301">
    <property type="entry name" value="DM"/>
    <property type="match status" value="2"/>
</dbReference>
<dbReference type="GO" id="GO:0046872">
    <property type="term" value="F:metal ion binding"/>
    <property type="evidence" value="ECO:0007669"/>
    <property type="project" value="UniProtKB-KW"/>
</dbReference>
<feature type="domain" description="DM" evidence="7">
    <location>
        <begin position="94"/>
        <end position="141"/>
    </location>
</feature>
<evidence type="ECO:0000256" key="6">
    <source>
        <dbReference type="SAM" id="MobiDB-lite"/>
    </source>
</evidence>
<dbReference type="GO" id="GO:0000981">
    <property type="term" value="F:DNA-binding transcription factor activity, RNA polymerase II-specific"/>
    <property type="evidence" value="ECO:0007669"/>
    <property type="project" value="TreeGrafter"/>
</dbReference>
<accession>A0A7I4YVA8</accession>
<evidence type="ECO:0000313" key="8">
    <source>
        <dbReference type="Proteomes" id="UP000025227"/>
    </source>
</evidence>
<evidence type="ECO:0000256" key="5">
    <source>
        <dbReference type="PROSITE-ProRule" id="PRU00070"/>
    </source>
</evidence>
<organism evidence="8 9">
    <name type="scientific">Haemonchus contortus</name>
    <name type="common">Barber pole worm</name>
    <dbReference type="NCBI Taxonomy" id="6289"/>
    <lineage>
        <taxon>Eukaryota</taxon>
        <taxon>Metazoa</taxon>
        <taxon>Ecdysozoa</taxon>
        <taxon>Nematoda</taxon>
        <taxon>Chromadorea</taxon>
        <taxon>Rhabditida</taxon>
        <taxon>Rhabditina</taxon>
        <taxon>Rhabditomorpha</taxon>
        <taxon>Strongyloidea</taxon>
        <taxon>Trichostrongylidae</taxon>
        <taxon>Haemonchus</taxon>
    </lineage>
</organism>
<feature type="domain" description="DM" evidence="7">
    <location>
        <begin position="19"/>
        <end position="91"/>
    </location>
</feature>
<evidence type="ECO:0000256" key="2">
    <source>
        <dbReference type="ARBA" id="ARBA00022833"/>
    </source>
</evidence>
<dbReference type="SUPFAM" id="SSF82927">
    <property type="entry name" value="Cysteine-rich DNA binding domain, (DM domain)"/>
    <property type="match status" value="2"/>
</dbReference>
<keyword evidence="2 5" id="KW-0862">Zinc</keyword>
<dbReference type="GO" id="GO:0005634">
    <property type="term" value="C:nucleus"/>
    <property type="evidence" value="ECO:0007669"/>
    <property type="project" value="UniProtKB-SubCell"/>
</dbReference>
<dbReference type="GO" id="GO:0000978">
    <property type="term" value="F:RNA polymerase II cis-regulatory region sequence-specific DNA binding"/>
    <property type="evidence" value="ECO:0007669"/>
    <property type="project" value="TreeGrafter"/>
</dbReference>
<dbReference type="InterPro" id="IPR001275">
    <property type="entry name" value="DM_DNA-bd"/>
</dbReference>
<dbReference type="GO" id="GO:0007548">
    <property type="term" value="P:sex differentiation"/>
    <property type="evidence" value="ECO:0007669"/>
    <property type="project" value="TreeGrafter"/>
</dbReference>
<reference evidence="9" key="1">
    <citation type="submission" date="2020-12" db="UniProtKB">
        <authorList>
            <consortium name="WormBaseParasite"/>
        </authorList>
    </citation>
    <scope>IDENTIFICATION</scope>
    <source>
        <strain evidence="9">MHco3</strain>
    </source>
</reference>
<dbReference type="AlphaFoldDB" id="A0A7I4YVA8"/>
<name>A0A7I4YVA8_HAECO</name>
<keyword evidence="3 5" id="KW-0238">DNA-binding</keyword>
<dbReference type="OMA" id="CIMVERR"/>
<dbReference type="Pfam" id="PF00751">
    <property type="entry name" value="DM"/>
    <property type="match status" value="2"/>
</dbReference>
<evidence type="ECO:0000256" key="1">
    <source>
        <dbReference type="ARBA" id="ARBA00022723"/>
    </source>
</evidence>
<proteinExistence type="predicted"/>
<dbReference type="InterPro" id="IPR026607">
    <property type="entry name" value="DMRT"/>
</dbReference>
<dbReference type="PANTHER" id="PTHR12322">
    <property type="entry name" value="DOUBLESEX AND MAB-3 RELATED TRANSCRIPTION FACTOR DMRT"/>
    <property type="match status" value="1"/>
</dbReference>
<evidence type="ECO:0000313" key="9">
    <source>
        <dbReference type="WBParaSite" id="HCON_00146990-00001"/>
    </source>
</evidence>
<dbReference type="OrthoDB" id="6162476at2759"/>
<dbReference type="Gene3D" id="4.10.1040.10">
    <property type="entry name" value="DM DNA-binding domain"/>
    <property type="match status" value="2"/>
</dbReference>
<evidence type="ECO:0000256" key="3">
    <source>
        <dbReference type="ARBA" id="ARBA00023125"/>
    </source>
</evidence>
<comment type="subcellular location">
    <subcellularLocation>
        <location evidence="5">Nucleus</location>
    </subcellularLocation>
</comment>
<dbReference type="PROSITE" id="PS40000">
    <property type="entry name" value="DM_1"/>
    <property type="match status" value="2"/>
</dbReference>
<evidence type="ECO:0000259" key="7">
    <source>
        <dbReference type="PROSITE" id="PS50809"/>
    </source>
</evidence>
<protein>
    <submittedName>
        <fullName evidence="9">DM domain-containing protein</fullName>
    </submittedName>
</protein>
<dbReference type="InterPro" id="IPR036407">
    <property type="entry name" value="DM_DNA-bd_sf"/>
</dbReference>
<evidence type="ECO:0000256" key="4">
    <source>
        <dbReference type="ARBA" id="ARBA00023242"/>
    </source>
</evidence>
<dbReference type="WBParaSite" id="HCON_00146990-00001">
    <property type="protein sequence ID" value="HCON_00146990-00001"/>
    <property type="gene ID" value="HCON_00146990"/>
</dbReference>
<keyword evidence="4 5" id="KW-0539">Nucleus</keyword>
<feature type="region of interest" description="Disordered" evidence="6">
    <location>
        <begin position="140"/>
        <end position="162"/>
    </location>
</feature>
<feature type="compositionally biased region" description="Basic and acidic residues" evidence="6">
    <location>
        <begin position="146"/>
        <end position="155"/>
    </location>
</feature>
<dbReference type="Proteomes" id="UP000025227">
    <property type="component" value="Unplaced"/>
</dbReference>
<keyword evidence="8" id="KW-1185">Reference proteome</keyword>
<feature type="DNA-binding region" description="DM" evidence="5">
    <location>
        <begin position="94"/>
        <end position="141"/>
    </location>
</feature>